<accession>A0A0E9UZN7</accession>
<organism evidence="2">
    <name type="scientific">Anguilla anguilla</name>
    <name type="common">European freshwater eel</name>
    <name type="synonym">Muraena anguilla</name>
    <dbReference type="NCBI Taxonomy" id="7936"/>
    <lineage>
        <taxon>Eukaryota</taxon>
        <taxon>Metazoa</taxon>
        <taxon>Chordata</taxon>
        <taxon>Craniata</taxon>
        <taxon>Vertebrata</taxon>
        <taxon>Euteleostomi</taxon>
        <taxon>Actinopterygii</taxon>
        <taxon>Neopterygii</taxon>
        <taxon>Teleostei</taxon>
        <taxon>Anguilliformes</taxon>
        <taxon>Anguillidae</taxon>
        <taxon>Anguilla</taxon>
    </lineage>
</organism>
<feature type="compositionally biased region" description="Low complexity" evidence="1">
    <location>
        <begin position="20"/>
        <end position="29"/>
    </location>
</feature>
<sequence>MLGSKKTWKLVLETKRPTTTRRPPTKNNRLVNTKPVGTPKKCLPNWPRSYEVIGKLSPVRLLHPHLKTHPDSGVQVGKLK</sequence>
<evidence type="ECO:0000313" key="2">
    <source>
        <dbReference type="EMBL" id="JAH71242.1"/>
    </source>
</evidence>
<evidence type="ECO:0000256" key="1">
    <source>
        <dbReference type="SAM" id="MobiDB-lite"/>
    </source>
</evidence>
<proteinExistence type="predicted"/>
<dbReference type="AlphaFoldDB" id="A0A0E9UZN7"/>
<reference evidence="2" key="2">
    <citation type="journal article" date="2015" name="Fish Shellfish Immunol.">
        <title>Early steps in the European eel (Anguilla anguilla)-Vibrio vulnificus interaction in the gills: Role of the RtxA13 toxin.</title>
        <authorList>
            <person name="Callol A."/>
            <person name="Pajuelo D."/>
            <person name="Ebbesson L."/>
            <person name="Teles M."/>
            <person name="MacKenzie S."/>
            <person name="Amaro C."/>
        </authorList>
    </citation>
    <scope>NUCLEOTIDE SEQUENCE</scope>
</reference>
<protein>
    <submittedName>
        <fullName evidence="2">Uncharacterized protein</fullName>
    </submittedName>
</protein>
<reference evidence="2" key="1">
    <citation type="submission" date="2014-11" db="EMBL/GenBank/DDBJ databases">
        <authorList>
            <person name="Amaro Gonzalez C."/>
        </authorList>
    </citation>
    <scope>NUCLEOTIDE SEQUENCE</scope>
</reference>
<feature type="region of interest" description="Disordered" evidence="1">
    <location>
        <begin position="1"/>
        <end position="36"/>
    </location>
</feature>
<dbReference type="EMBL" id="GBXM01037335">
    <property type="protein sequence ID" value="JAH71242.1"/>
    <property type="molecule type" value="Transcribed_RNA"/>
</dbReference>
<name>A0A0E9UZN7_ANGAN</name>